<evidence type="ECO:0000313" key="2">
    <source>
        <dbReference type="Proteomes" id="UP000285906"/>
    </source>
</evidence>
<name>A0A420DCZ7_9FLAO</name>
<proteinExistence type="predicted"/>
<comment type="caution">
    <text evidence="1">The sequence shown here is derived from an EMBL/GenBank/DDBJ whole genome shotgun (WGS) entry which is preliminary data.</text>
</comment>
<organism evidence="1 2">
    <name type="scientific">Epilithonimonas arachidiradicis</name>
    <dbReference type="NCBI Taxonomy" id="1617282"/>
    <lineage>
        <taxon>Bacteria</taxon>
        <taxon>Pseudomonadati</taxon>
        <taxon>Bacteroidota</taxon>
        <taxon>Flavobacteriia</taxon>
        <taxon>Flavobacteriales</taxon>
        <taxon>Weeksellaceae</taxon>
        <taxon>Chryseobacterium group</taxon>
        <taxon>Epilithonimonas</taxon>
    </lineage>
</organism>
<accession>A0A420DCZ7</accession>
<dbReference type="Pfam" id="PF09697">
    <property type="entry name" value="Porph_ging"/>
    <property type="match status" value="1"/>
</dbReference>
<dbReference type="NCBIfam" id="TIGR01200">
    <property type="entry name" value="GLPGLI"/>
    <property type="match status" value="1"/>
</dbReference>
<gene>
    <name evidence="1" type="ORF">BXY58_0080</name>
</gene>
<protein>
    <submittedName>
        <fullName evidence="1">GLPGLI family protein</fullName>
    </submittedName>
</protein>
<dbReference type="EMBL" id="RAQH01000001">
    <property type="protein sequence ID" value="RKE89517.1"/>
    <property type="molecule type" value="Genomic_DNA"/>
</dbReference>
<dbReference type="InterPro" id="IPR005901">
    <property type="entry name" value="GLPGLI"/>
</dbReference>
<evidence type="ECO:0000313" key="1">
    <source>
        <dbReference type="EMBL" id="RKE89517.1"/>
    </source>
</evidence>
<reference evidence="1 2" key="1">
    <citation type="submission" date="2018-09" db="EMBL/GenBank/DDBJ databases">
        <title>Genomic Encyclopedia of Archaeal and Bacterial Type Strains, Phase II (KMG-II): from individual species to whole genera.</title>
        <authorList>
            <person name="Goeker M."/>
        </authorList>
    </citation>
    <scope>NUCLEOTIDE SEQUENCE [LARGE SCALE GENOMIC DNA]</scope>
    <source>
        <strain evidence="1 2">DSM 27620</strain>
    </source>
</reference>
<dbReference type="Proteomes" id="UP000285906">
    <property type="component" value="Unassembled WGS sequence"/>
</dbReference>
<dbReference type="AlphaFoldDB" id="A0A420DCZ7"/>
<sequence>MNARQNNYIYNDETLMDMRKFCILFIPLFTISVIYAQNQRFTYEYSFKMDSLNRESVEKEIMYLDVTNSGSKFYSALLLTRDSLFSAELEKGKRSQSIEIDLRKIRRPKVNFKVSKRYPDLETVYHTSLNASNLALKEMNRMHWIISSETKDIEGFKAQKAQTTFGGRRWTAWFTNDIQLQDGPYKFCGLPGLILHVEDDKGDHVFRLIGSQKMDVMPELLDSKINEIFVTKQKFGQLWKEYKNDPAKNIKQMHSSSELSDTIIYDYDKNPLTKQELIRRKEQRAKEVFKKMNNFIELDLYK</sequence>